<proteinExistence type="predicted"/>
<dbReference type="InterPro" id="IPR027417">
    <property type="entry name" value="P-loop_NTPase"/>
</dbReference>
<dbReference type="CDD" id="cd00009">
    <property type="entry name" value="AAA"/>
    <property type="match status" value="1"/>
</dbReference>
<evidence type="ECO:0000313" key="2">
    <source>
        <dbReference type="EMBL" id="MCH4294205.1"/>
    </source>
</evidence>
<dbReference type="Pfam" id="PF01695">
    <property type="entry name" value="IstB_IS21"/>
    <property type="match status" value="1"/>
</dbReference>
<dbReference type="GO" id="GO:0005524">
    <property type="term" value="F:ATP binding"/>
    <property type="evidence" value="ECO:0007669"/>
    <property type="project" value="UniProtKB-KW"/>
</dbReference>
<dbReference type="SMART" id="SM00382">
    <property type="entry name" value="AAA"/>
    <property type="match status" value="1"/>
</dbReference>
<dbReference type="GO" id="GO:0006260">
    <property type="term" value="P:DNA replication"/>
    <property type="evidence" value="ECO:0007669"/>
    <property type="project" value="TreeGrafter"/>
</dbReference>
<dbReference type="PANTHER" id="PTHR30050:SF4">
    <property type="entry name" value="ATP-BINDING PROTEIN RV3427C IN INSERTION SEQUENCE-RELATED"/>
    <property type="match status" value="1"/>
</dbReference>
<evidence type="ECO:0000259" key="1">
    <source>
        <dbReference type="SMART" id="SM00382"/>
    </source>
</evidence>
<dbReference type="AlphaFoldDB" id="A0AAJ1BG95"/>
<keyword evidence="2" id="KW-0067">ATP-binding</keyword>
<gene>
    <name evidence="2" type="ORF">MJ923_07790</name>
</gene>
<dbReference type="InterPro" id="IPR002611">
    <property type="entry name" value="IstB_ATP-bd"/>
</dbReference>
<sequence length="200" mass="22208">MRRSQALVGKSGLNKHFLKCSFNNFKVEQRGQAQALAAAREYVARFAEHASVGRGFLFYGNPGTGKNHLASAMANALMATNHSVVLLSVMELFAKARTSFEGVSEERIFAEFCRPELLILDEIGLQRGTADELLWLTRVIDRRLYANKPMGFITNLNANELQGLLGERGYDRLKDAVGMRVRFDWPSLRGRTVGGANEAA</sequence>
<keyword evidence="2" id="KW-0547">Nucleotide-binding</keyword>
<reference evidence="2 3" key="1">
    <citation type="submission" date="2022-02" db="EMBL/GenBank/DDBJ databases">
        <title>The genome sequence of Shewanella sp. 3B26.</title>
        <authorList>
            <person name="Du J."/>
        </authorList>
    </citation>
    <scope>NUCLEOTIDE SEQUENCE [LARGE SCALE GENOMIC DNA]</scope>
    <source>
        <strain evidence="2 3">3B26</strain>
    </source>
</reference>
<keyword evidence="3" id="KW-1185">Reference proteome</keyword>
<dbReference type="RefSeq" id="WP_240590597.1">
    <property type="nucleotide sequence ID" value="NZ_JAKUDL010000002.1"/>
</dbReference>
<dbReference type="InterPro" id="IPR003593">
    <property type="entry name" value="AAA+_ATPase"/>
</dbReference>
<dbReference type="PANTHER" id="PTHR30050">
    <property type="entry name" value="CHROMOSOMAL REPLICATION INITIATOR PROTEIN DNAA"/>
    <property type="match status" value="1"/>
</dbReference>
<dbReference type="EMBL" id="JAKUDL010000002">
    <property type="protein sequence ID" value="MCH4294205.1"/>
    <property type="molecule type" value="Genomic_DNA"/>
</dbReference>
<dbReference type="Proteomes" id="UP001297581">
    <property type="component" value="Unassembled WGS sequence"/>
</dbReference>
<dbReference type="SUPFAM" id="SSF52540">
    <property type="entry name" value="P-loop containing nucleoside triphosphate hydrolases"/>
    <property type="match status" value="1"/>
</dbReference>
<organism evidence="2 3">
    <name type="scientific">Shewanella zhuhaiensis</name>
    <dbReference type="NCBI Taxonomy" id="2919576"/>
    <lineage>
        <taxon>Bacteria</taxon>
        <taxon>Pseudomonadati</taxon>
        <taxon>Pseudomonadota</taxon>
        <taxon>Gammaproteobacteria</taxon>
        <taxon>Alteromonadales</taxon>
        <taxon>Shewanellaceae</taxon>
        <taxon>Shewanella</taxon>
    </lineage>
</organism>
<comment type="caution">
    <text evidence="2">The sequence shown here is derived from an EMBL/GenBank/DDBJ whole genome shotgun (WGS) entry which is preliminary data.</text>
</comment>
<dbReference type="Gene3D" id="3.40.50.300">
    <property type="entry name" value="P-loop containing nucleotide triphosphate hydrolases"/>
    <property type="match status" value="1"/>
</dbReference>
<accession>A0AAJ1BG95</accession>
<name>A0AAJ1BG95_9GAMM</name>
<feature type="domain" description="AAA+ ATPase" evidence="1">
    <location>
        <begin position="52"/>
        <end position="191"/>
    </location>
</feature>
<evidence type="ECO:0000313" key="3">
    <source>
        <dbReference type="Proteomes" id="UP001297581"/>
    </source>
</evidence>
<protein>
    <submittedName>
        <fullName evidence="2">ATP-binding protein</fullName>
    </submittedName>
</protein>